<dbReference type="Gene3D" id="3.60.160.10">
    <property type="entry name" value="Mitochondrial biogenesis AIM24"/>
    <property type="match status" value="1"/>
</dbReference>
<reference evidence="1 2" key="1">
    <citation type="journal article" date="2015" name="Genome Biol. Evol.">
        <title>Comparative Genomics of a Bacterivorous Green Alga Reveals Evolutionary Causalities and Consequences of Phago-Mixotrophic Mode of Nutrition.</title>
        <authorList>
            <person name="Burns J.A."/>
            <person name="Paasch A."/>
            <person name="Narechania A."/>
            <person name="Kim E."/>
        </authorList>
    </citation>
    <scope>NUCLEOTIDE SEQUENCE [LARGE SCALE GENOMIC DNA]</scope>
    <source>
        <strain evidence="1 2">PLY_AMNH</strain>
    </source>
</reference>
<evidence type="ECO:0000313" key="2">
    <source>
        <dbReference type="Proteomes" id="UP001190700"/>
    </source>
</evidence>
<dbReference type="InterPro" id="IPR016031">
    <property type="entry name" value="Trp_RNA-bd_attenuator-like_dom"/>
</dbReference>
<dbReference type="PANTHER" id="PTHR43657:SF1">
    <property type="entry name" value="ALTERED INHERITANCE OF MITOCHONDRIA PROTEIN 24, MITOCHONDRIAL"/>
    <property type="match status" value="1"/>
</dbReference>
<gene>
    <name evidence="1" type="ORF">CYMTET_35833</name>
</gene>
<dbReference type="SUPFAM" id="SSF51219">
    <property type="entry name" value="TRAP-like"/>
    <property type="match status" value="1"/>
</dbReference>
<keyword evidence="2" id="KW-1185">Reference proteome</keyword>
<organism evidence="1 2">
    <name type="scientific">Cymbomonas tetramitiformis</name>
    <dbReference type="NCBI Taxonomy" id="36881"/>
    <lineage>
        <taxon>Eukaryota</taxon>
        <taxon>Viridiplantae</taxon>
        <taxon>Chlorophyta</taxon>
        <taxon>Pyramimonadophyceae</taxon>
        <taxon>Pyramimonadales</taxon>
        <taxon>Pyramimonadaceae</taxon>
        <taxon>Cymbomonas</taxon>
    </lineage>
</organism>
<dbReference type="PANTHER" id="PTHR43657">
    <property type="entry name" value="TRYPTOPHAN RNA-BINDING ATTENUATOR PROTEIN-LIKE PROTEIN"/>
    <property type="match status" value="1"/>
</dbReference>
<dbReference type="EMBL" id="LGRX02022974">
    <property type="protein sequence ID" value="KAK3254970.1"/>
    <property type="molecule type" value="Genomic_DNA"/>
</dbReference>
<comment type="caution">
    <text evidence="1">The sequence shown here is derived from an EMBL/GenBank/DDBJ whole genome shotgun (WGS) entry which is preliminary data.</text>
</comment>
<dbReference type="AlphaFoldDB" id="A0AAE0F8E6"/>
<dbReference type="Proteomes" id="UP001190700">
    <property type="component" value="Unassembled WGS sequence"/>
</dbReference>
<sequence>GDVHVSATLKQRSLIGMMLGGRPPFFVLQKLSGQGIGVITGSGSVVEKQLEYGQEMLVHASSILALSENIKYKIQLVGSPLNAVLGREGCYYARLKCWGPSGIAYLQPMQAAKQVTSPST</sequence>
<dbReference type="InterPro" id="IPR036983">
    <property type="entry name" value="AIM24_sf"/>
</dbReference>
<dbReference type="InterPro" id="IPR002838">
    <property type="entry name" value="AIM24"/>
</dbReference>
<dbReference type="Pfam" id="PF01987">
    <property type="entry name" value="AIM24"/>
    <property type="match status" value="1"/>
</dbReference>
<accession>A0AAE0F8E6</accession>
<proteinExistence type="predicted"/>
<name>A0AAE0F8E6_9CHLO</name>
<evidence type="ECO:0000313" key="1">
    <source>
        <dbReference type="EMBL" id="KAK3254970.1"/>
    </source>
</evidence>
<protein>
    <submittedName>
        <fullName evidence="1">Uncharacterized protein</fullName>
    </submittedName>
</protein>
<feature type="non-terminal residue" evidence="1">
    <location>
        <position position="1"/>
    </location>
</feature>